<feature type="compositionally biased region" description="Low complexity" evidence="2">
    <location>
        <begin position="217"/>
        <end position="230"/>
    </location>
</feature>
<keyword evidence="1 3" id="KW-0732">Signal</keyword>
<accession>A0A2N6SZS4</accession>
<feature type="compositionally biased region" description="Basic and acidic residues" evidence="2">
    <location>
        <begin position="207"/>
        <end position="216"/>
    </location>
</feature>
<feature type="region of interest" description="Disordered" evidence="2">
    <location>
        <begin position="27"/>
        <end position="48"/>
    </location>
</feature>
<evidence type="ECO:0000256" key="3">
    <source>
        <dbReference type="SAM" id="SignalP"/>
    </source>
</evidence>
<evidence type="ECO:0000313" key="5">
    <source>
        <dbReference type="Proteomes" id="UP000235363"/>
    </source>
</evidence>
<dbReference type="EMBL" id="PNHF01000009">
    <property type="protein sequence ID" value="PMC62566.1"/>
    <property type="molecule type" value="Genomic_DNA"/>
</dbReference>
<sequence>MSRIPRAALAVLATGALFLGACSSDDAAAPANDGTRTETTSQAPEVPGIGDRVEVKGLALTIDEVSEATEIDWYEHDDDHPGGTREARDDGKFVLVRTTVENASNKDIQPSCYDVDVKLHGDNDAEYGPLTDTPLYPENVGCSDYLGSGFDEEVTYVFEIPSKVTPVGFDFALTEGPAPSREKGEIAIAEVEKESDSDRPNPTSDATAERTTDRTTMRTTTTQQAATAPAYGAPCAASQASQPGIAADGTPLVCVGMGNGGFSWVYGPSPQGAGTASDGGVCTEGESGGQDEQGRMMMCVNGEWVYGP</sequence>
<dbReference type="RefSeq" id="WP_102212568.1">
    <property type="nucleotide sequence ID" value="NZ_PNHF01000009.1"/>
</dbReference>
<dbReference type="AlphaFoldDB" id="A0A2N6SZS4"/>
<evidence type="ECO:0000313" key="4">
    <source>
        <dbReference type="EMBL" id="PMC62566.1"/>
    </source>
</evidence>
<evidence type="ECO:0008006" key="6">
    <source>
        <dbReference type="Google" id="ProtNLM"/>
    </source>
</evidence>
<feature type="chain" id="PRO_5014905214" description="DUF4352 domain-containing protein" evidence="3">
    <location>
        <begin position="28"/>
        <end position="308"/>
    </location>
</feature>
<name>A0A2N6SZS4_9CORY</name>
<reference evidence="4 5" key="1">
    <citation type="submission" date="2017-09" db="EMBL/GenBank/DDBJ databases">
        <title>Bacterial strain isolated from the female urinary microbiota.</title>
        <authorList>
            <person name="Thomas-White K."/>
            <person name="Kumar N."/>
            <person name="Forster S."/>
            <person name="Putonti C."/>
            <person name="Lawley T."/>
            <person name="Wolfe A.J."/>
        </authorList>
    </citation>
    <scope>NUCLEOTIDE SEQUENCE [LARGE SCALE GENOMIC DNA]</scope>
    <source>
        <strain evidence="4 5">UMB0908</strain>
    </source>
</reference>
<dbReference type="Proteomes" id="UP000235363">
    <property type="component" value="Unassembled WGS sequence"/>
</dbReference>
<feature type="signal peptide" evidence="3">
    <location>
        <begin position="1"/>
        <end position="27"/>
    </location>
</feature>
<evidence type="ECO:0000256" key="1">
    <source>
        <dbReference type="ARBA" id="ARBA00022729"/>
    </source>
</evidence>
<evidence type="ECO:0000256" key="2">
    <source>
        <dbReference type="SAM" id="MobiDB-lite"/>
    </source>
</evidence>
<feature type="region of interest" description="Disordered" evidence="2">
    <location>
        <begin position="190"/>
        <end position="230"/>
    </location>
</feature>
<dbReference type="PROSITE" id="PS51257">
    <property type="entry name" value="PROKAR_LIPOPROTEIN"/>
    <property type="match status" value="1"/>
</dbReference>
<organism evidence="4 5">
    <name type="scientific">Corynebacterium xerosis</name>
    <dbReference type="NCBI Taxonomy" id="1725"/>
    <lineage>
        <taxon>Bacteria</taxon>
        <taxon>Bacillati</taxon>
        <taxon>Actinomycetota</taxon>
        <taxon>Actinomycetes</taxon>
        <taxon>Mycobacteriales</taxon>
        <taxon>Corynebacteriaceae</taxon>
        <taxon>Corynebacterium</taxon>
    </lineage>
</organism>
<dbReference type="InterPro" id="IPR029050">
    <property type="entry name" value="Immunoprotect_excell_Ig-like"/>
</dbReference>
<gene>
    <name evidence="4" type="ORF">CJ204_05320</name>
</gene>
<proteinExistence type="predicted"/>
<protein>
    <recommendedName>
        <fullName evidence="6">DUF4352 domain-containing protein</fullName>
    </recommendedName>
</protein>
<dbReference type="Gene3D" id="2.60.40.1240">
    <property type="match status" value="1"/>
</dbReference>
<feature type="compositionally biased region" description="Basic and acidic residues" evidence="2">
    <location>
        <begin position="190"/>
        <end position="199"/>
    </location>
</feature>
<comment type="caution">
    <text evidence="4">The sequence shown here is derived from an EMBL/GenBank/DDBJ whole genome shotgun (WGS) entry which is preliminary data.</text>
</comment>